<dbReference type="PANTHER" id="PTHR31286">
    <property type="entry name" value="GLYCINE-RICH CELL WALL STRUCTURAL PROTEIN 1.8-LIKE"/>
    <property type="match status" value="1"/>
</dbReference>
<sequence length="248" mass="28051">MNMDSSSSPVRSHLSPMIFHRVKPMPSPRSADQGGSNSSSNESQSSSTHSSHSSRTRRTRLNHSSRININSGLLPKSSIRTDINKPLTETECTIQTLHDPSPTNASDTEIQPVPLYLVVKVHTVKSFNRKNFIEKMTKNWNHISRSPVTITDRSNGLFLVEFGCDGDRRRVLLQQPWTYLNQAILMDIPKSLDVLNGDSLLKIPLWVQVFNTPFLKRSEELAVLVSSSLGHLLKIYRPSFHETWGPYF</sequence>
<reference evidence="3" key="1">
    <citation type="submission" date="2018-11" db="EMBL/GenBank/DDBJ databases">
        <authorList>
            <person name="Grassa J C."/>
        </authorList>
    </citation>
    <scope>NUCLEOTIDE SEQUENCE [LARGE SCALE GENOMIC DNA]</scope>
</reference>
<dbReference type="AlphaFoldDB" id="A0A803PYY9"/>
<dbReference type="InterPro" id="IPR025558">
    <property type="entry name" value="DUF4283"/>
</dbReference>
<evidence type="ECO:0000313" key="4">
    <source>
        <dbReference type="Proteomes" id="UP000596661"/>
    </source>
</evidence>
<dbReference type="Pfam" id="PF14111">
    <property type="entry name" value="DUF4283"/>
    <property type="match status" value="1"/>
</dbReference>
<organism evidence="3 4">
    <name type="scientific">Cannabis sativa</name>
    <name type="common">Hemp</name>
    <name type="synonym">Marijuana</name>
    <dbReference type="NCBI Taxonomy" id="3483"/>
    <lineage>
        <taxon>Eukaryota</taxon>
        <taxon>Viridiplantae</taxon>
        <taxon>Streptophyta</taxon>
        <taxon>Embryophyta</taxon>
        <taxon>Tracheophyta</taxon>
        <taxon>Spermatophyta</taxon>
        <taxon>Magnoliopsida</taxon>
        <taxon>eudicotyledons</taxon>
        <taxon>Gunneridae</taxon>
        <taxon>Pentapetalae</taxon>
        <taxon>rosids</taxon>
        <taxon>fabids</taxon>
        <taxon>Rosales</taxon>
        <taxon>Cannabaceae</taxon>
        <taxon>Cannabis</taxon>
    </lineage>
</organism>
<feature type="compositionally biased region" description="Low complexity" evidence="1">
    <location>
        <begin position="36"/>
        <end position="51"/>
    </location>
</feature>
<reference evidence="3" key="2">
    <citation type="submission" date="2021-03" db="UniProtKB">
        <authorList>
            <consortium name="EnsemblPlants"/>
        </authorList>
    </citation>
    <scope>IDENTIFICATION</scope>
</reference>
<protein>
    <recommendedName>
        <fullName evidence="2">DUF4283 domain-containing protein</fullName>
    </recommendedName>
</protein>
<dbReference type="PANTHER" id="PTHR31286:SF167">
    <property type="entry name" value="OS09G0268800 PROTEIN"/>
    <property type="match status" value="1"/>
</dbReference>
<feature type="domain" description="DUF4283" evidence="2">
    <location>
        <begin position="116"/>
        <end position="186"/>
    </location>
</feature>
<dbReference type="EMBL" id="UZAU01000570">
    <property type="status" value="NOT_ANNOTATED_CDS"/>
    <property type="molecule type" value="Genomic_DNA"/>
</dbReference>
<feature type="region of interest" description="Disordered" evidence="1">
    <location>
        <begin position="1"/>
        <end position="81"/>
    </location>
</feature>
<feature type="compositionally biased region" description="Low complexity" evidence="1">
    <location>
        <begin position="1"/>
        <end position="15"/>
    </location>
</feature>
<evidence type="ECO:0000259" key="2">
    <source>
        <dbReference type="Pfam" id="PF14111"/>
    </source>
</evidence>
<dbReference type="InterPro" id="IPR040256">
    <property type="entry name" value="At4g02000-like"/>
</dbReference>
<keyword evidence="4" id="KW-1185">Reference proteome</keyword>
<accession>A0A803PYY9</accession>
<feature type="compositionally biased region" description="Basic residues" evidence="1">
    <location>
        <begin position="52"/>
        <end position="63"/>
    </location>
</feature>
<dbReference type="EnsemblPlants" id="evm.model.06.582">
    <property type="protein sequence ID" value="cds.evm.model.06.582"/>
    <property type="gene ID" value="evm.TU.06.582"/>
</dbReference>
<evidence type="ECO:0000313" key="3">
    <source>
        <dbReference type="EnsemblPlants" id="cds.evm.model.06.582"/>
    </source>
</evidence>
<evidence type="ECO:0000256" key="1">
    <source>
        <dbReference type="SAM" id="MobiDB-lite"/>
    </source>
</evidence>
<name>A0A803PYY9_CANSA</name>
<dbReference type="Gramene" id="evm.model.06.582">
    <property type="protein sequence ID" value="cds.evm.model.06.582"/>
    <property type="gene ID" value="evm.TU.06.582"/>
</dbReference>
<proteinExistence type="predicted"/>
<dbReference type="Proteomes" id="UP000596661">
    <property type="component" value="Chromosome 6"/>
</dbReference>